<accession>A0A3S3SMA0</accession>
<proteinExistence type="predicted"/>
<keyword evidence="5" id="KW-0472">Membrane</keyword>
<organism evidence="8 9">
    <name type="scientific">Dinothrombium tinctorium</name>
    <dbReference type="NCBI Taxonomy" id="1965070"/>
    <lineage>
        <taxon>Eukaryota</taxon>
        <taxon>Metazoa</taxon>
        <taxon>Ecdysozoa</taxon>
        <taxon>Arthropoda</taxon>
        <taxon>Chelicerata</taxon>
        <taxon>Arachnida</taxon>
        <taxon>Acari</taxon>
        <taxon>Acariformes</taxon>
        <taxon>Trombidiformes</taxon>
        <taxon>Prostigmata</taxon>
        <taxon>Anystina</taxon>
        <taxon>Parasitengona</taxon>
        <taxon>Trombidioidea</taxon>
        <taxon>Trombidiidae</taxon>
        <taxon>Dinothrombium</taxon>
    </lineage>
</organism>
<feature type="transmembrane region" description="Helical" evidence="5">
    <location>
        <begin position="12"/>
        <end position="31"/>
    </location>
</feature>
<dbReference type="Gene3D" id="1.10.238.10">
    <property type="entry name" value="EF-hand"/>
    <property type="match status" value="1"/>
</dbReference>
<evidence type="ECO:0000256" key="1">
    <source>
        <dbReference type="ARBA" id="ARBA00022729"/>
    </source>
</evidence>
<dbReference type="EMBL" id="NCKU01000312">
    <property type="protein sequence ID" value="RWS16036.1"/>
    <property type="molecule type" value="Genomic_DNA"/>
</dbReference>
<dbReference type="InterPro" id="IPR002048">
    <property type="entry name" value="EF_hand_dom"/>
</dbReference>
<dbReference type="SUPFAM" id="SSF47473">
    <property type="entry name" value="EF-hand"/>
    <property type="match status" value="1"/>
</dbReference>
<evidence type="ECO:0000313" key="8">
    <source>
        <dbReference type="EMBL" id="RWS16036.1"/>
    </source>
</evidence>
<keyword evidence="2" id="KW-0677">Repeat</keyword>
<evidence type="ECO:0000313" key="7">
    <source>
        <dbReference type="EMBL" id="RWS10954.1"/>
    </source>
</evidence>
<name>A0A3S3SMA0_9ACAR</name>
<feature type="region of interest" description="Disordered" evidence="4">
    <location>
        <begin position="43"/>
        <end position="77"/>
    </location>
</feature>
<reference evidence="8 9" key="1">
    <citation type="journal article" date="2018" name="Gigascience">
        <title>Genomes of trombidid mites reveal novel predicted allergens and laterally-transferred genes associated with secondary metabolism.</title>
        <authorList>
            <person name="Dong X."/>
            <person name="Chaisiri K."/>
            <person name="Xia D."/>
            <person name="Armstrong S.D."/>
            <person name="Fang Y."/>
            <person name="Donnelly M.J."/>
            <person name="Kadowaki T."/>
            <person name="McGarry J.W."/>
            <person name="Darby A.C."/>
            <person name="Makepeace B.L."/>
        </authorList>
    </citation>
    <scope>NUCLEOTIDE SEQUENCE [LARGE SCALE GENOMIC DNA]</scope>
    <source>
        <strain evidence="8">UoL-WK</strain>
    </source>
</reference>
<reference evidence="8" key="2">
    <citation type="submission" date="2018-11" db="EMBL/GenBank/DDBJ databases">
        <title>Trombidioid mite genomics.</title>
        <authorList>
            <person name="Dong X."/>
        </authorList>
    </citation>
    <scope>NUCLEOTIDE SEQUENCE</scope>
    <source>
        <strain evidence="8">UoL-WK</strain>
    </source>
</reference>
<evidence type="ECO:0000259" key="6">
    <source>
        <dbReference type="Pfam" id="PF13499"/>
    </source>
</evidence>
<evidence type="ECO:0000313" key="9">
    <source>
        <dbReference type="Proteomes" id="UP000285301"/>
    </source>
</evidence>
<evidence type="ECO:0000256" key="3">
    <source>
        <dbReference type="ARBA" id="ARBA00022837"/>
    </source>
</evidence>
<dbReference type="STRING" id="1965070.A0A3S3SMA0"/>
<dbReference type="AlphaFoldDB" id="A0A3S3SMA0"/>
<keyword evidence="5" id="KW-1133">Transmembrane helix</keyword>
<keyword evidence="3" id="KW-0106">Calcium</keyword>
<evidence type="ECO:0000256" key="2">
    <source>
        <dbReference type="ARBA" id="ARBA00022737"/>
    </source>
</evidence>
<protein>
    <submittedName>
        <fullName evidence="8">Multiple coagulation factor deficiency protein 2-like protein</fullName>
    </submittedName>
</protein>
<evidence type="ECO:0000256" key="5">
    <source>
        <dbReference type="SAM" id="Phobius"/>
    </source>
</evidence>
<keyword evidence="5" id="KW-0812">Transmembrane</keyword>
<dbReference type="PANTHER" id="PTHR23104">
    <property type="entry name" value="MULTIPLE COAGULATION FACTOR DEFICIENCY PROTEIN 2 NEURAL STEM CELL DERIVED NEURONAL SURVIVAL PROTEIN"/>
    <property type="match status" value="1"/>
</dbReference>
<dbReference type="Proteomes" id="UP000285301">
    <property type="component" value="Unassembled WGS sequence"/>
</dbReference>
<feature type="compositionally biased region" description="Polar residues" evidence="4">
    <location>
        <begin position="59"/>
        <end position="73"/>
    </location>
</feature>
<comment type="caution">
    <text evidence="8">The sequence shown here is derived from an EMBL/GenBank/DDBJ whole genome shotgun (WGS) entry which is preliminary data.</text>
</comment>
<evidence type="ECO:0000256" key="4">
    <source>
        <dbReference type="SAM" id="MobiDB-lite"/>
    </source>
</evidence>
<keyword evidence="1" id="KW-0732">Signal</keyword>
<dbReference type="InterPro" id="IPR011992">
    <property type="entry name" value="EF-hand-dom_pair"/>
</dbReference>
<dbReference type="GO" id="GO:0005509">
    <property type="term" value="F:calcium ion binding"/>
    <property type="evidence" value="ECO:0007669"/>
    <property type="project" value="InterPro"/>
</dbReference>
<dbReference type="PANTHER" id="PTHR23104:SF17">
    <property type="entry name" value="EF-HAND DOMAIN-CONTAINING PROTEIN"/>
    <property type="match status" value="1"/>
</dbReference>
<dbReference type="PROSITE" id="PS00018">
    <property type="entry name" value="EF_HAND_1"/>
    <property type="match status" value="2"/>
</dbReference>
<gene>
    <name evidence="8" type="ORF">B4U79_05887</name>
    <name evidence="7" type="ORF">B4U79_15023</name>
</gene>
<sequence length="193" mass="22128">MQETSEKWRLRLVSIANCITIFVIVFSSSVVCQYQQQPQQMPHQAAPQAGGHMHGQMYGQPQASGVQSTNNPNLLHDSSRIQDKEHMSHHFGGVLSEPDLSKMSEEELQFYYFKMHDNDNNNKLDGSELIKSLIHWHVEESKQLGQPKGTTKLFTDAELVQMIDPILEMDDRNGDGYIDYPEFIAAQKHRRML</sequence>
<keyword evidence="9" id="KW-1185">Reference proteome</keyword>
<dbReference type="Pfam" id="PF13499">
    <property type="entry name" value="EF-hand_7"/>
    <property type="match status" value="1"/>
</dbReference>
<feature type="domain" description="EF-hand" evidence="6">
    <location>
        <begin position="106"/>
        <end position="186"/>
    </location>
</feature>
<dbReference type="InterPro" id="IPR018247">
    <property type="entry name" value="EF_Hand_1_Ca_BS"/>
</dbReference>
<dbReference type="CDD" id="cd00051">
    <property type="entry name" value="EFh"/>
    <property type="match status" value="1"/>
</dbReference>
<dbReference type="InterPro" id="IPR052110">
    <property type="entry name" value="MCFD2-like"/>
</dbReference>
<dbReference type="OrthoDB" id="289247at2759"/>
<dbReference type="EMBL" id="NCKU01001901">
    <property type="protein sequence ID" value="RWS10954.1"/>
    <property type="molecule type" value="Genomic_DNA"/>
</dbReference>